<sequence length="203" mass="22019">MNTTDTTSFSPLFATRPAATPAVHDLADFNSAPAEQLTTLLTFMTTCRELARTVIVGRPYRSAADVYAAASRALHTLPTPLVTDIVNVHRPIDRVPLIEDAARRGLLSEDRLAELREDALGYAAVQGHLFIADPVVWGSPQAVAMIPLPDGATVPPVDDIVTGLLADLDRRTLLPPADAWRLTVSHLEESNRQKLVTLLEPTD</sequence>
<dbReference type="EMBL" id="DQID01000278">
    <property type="protein sequence ID" value="HCT15252.1"/>
    <property type="molecule type" value="Genomic_DNA"/>
</dbReference>
<dbReference type="SUPFAM" id="SSF158694">
    <property type="entry name" value="UraD-Like"/>
    <property type="match status" value="1"/>
</dbReference>
<reference evidence="1 2" key="1">
    <citation type="journal article" date="2018" name="Nat. Biotechnol.">
        <title>A standardized bacterial taxonomy based on genome phylogeny substantially revises the tree of life.</title>
        <authorList>
            <person name="Parks D.H."/>
            <person name="Chuvochina M."/>
            <person name="Waite D.W."/>
            <person name="Rinke C."/>
            <person name="Skarshewski A."/>
            <person name="Chaumeil P.A."/>
            <person name="Hugenholtz P."/>
        </authorList>
    </citation>
    <scope>NUCLEOTIDE SEQUENCE [LARGE SCALE GENOMIC DNA]</scope>
    <source>
        <strain evidence="1">UBA11247</strain>
    </source>
</reference>
<evidence type="ECO:0000313" key="2">
    <source>
        <dbReference type="Proteomes" id="UP000261739"/>
    </source>
</evidence>
<name>A0A3D4T140_9CORY</name>
<accession>A0A3D4T140</accession>
<dbReference type="Proteomes" id="UP000261739">
    <property type="component" value="Unassembled WGS sequence"/>
</dbReference>
<dbReference type="InterPro" id="IPR036778">
    <property type="entry name" value="OHCU_decarboxylase_sf"/>
</dbReference>
<protein>
    <submittedName>
        <fullName evidence="1">Uncharacterized protein</fullName>
    </submittedName>
</protein>
<gene>
    <name evidence="1" type="ORF">DIW82_10850</name>
</gene>
<organism evidence="1 2">
    <name type="scientific">Corynebacterium nuruki</name>
    <dbReference type="NCBI Taxonomy" id="1032851"/>
    <lineage>
        <taxon>Bacteria</taxon>
        <taxon>Bacillati</taxon>
        <taxon>Actinomycetota</taxon>
        <taxon>Actinomycetes</taxon>
        <taxon>Mycobacteriales</taxon>
        <taxon>Corynebacteriaceae</taxon>
        <taxon>Corynebacterium</taxon>
    </lineage>
</organism>
<proteinExistence type="predicted"/>
<comment type="caution">
    <text evidence="1">The sequence shown here is derived from an EMBL/GenBank/DDBJ whole genome shotgun (WGS) entry which is preliminary data.</text>
</comment>
<evidence type="ECO:0000313" key="1">
    <source>
        <dbReference type="EMBL" id="HCT15252.1"/>
    </source>
</evidence>
<dbReference type="Gene3D" id="1.10.3330.10">
    <property type="entry name" value="Oxo-4-hydroxy-4-carboxy-5-ureidoimidazoline decarboxylase"/>
    <property type="match status" value="1"/>
</dbReference>
<dbReference type="RefSeq" id="WP_010121182.1">
    <property type="nucleotide sequence ID" value="NZ_DAITTW010000045.1"/>
</dbReference>
<dbReference type="AlphaFoldDB" id="A0A3D4T140"/>